<dbReference type="PIRSF" id="PIRSF006648">
    <property type="entry name" value="DrrB"/>
    <property type="match status" value="1"/>
</dbReference>
<dbReference type="PROSITE" id="PS51012">
    <property type="entry name" value="ABC_TM2"/>
    <property type="match status" value="1"/>
</dbReference>
<evidence type="ECO:0000256" key="2">
    <source>
        <dbReference type="ARBA" id="ARBA00022692"/>
    </source>
</evidence>
<feature type="transmembrane region" description="Helical" evidence="6">
    <location>
        <begin position="48"/>
        <end position="66"/>
    </location>
</feature>
<dbReference type="InterPro" id="IPR000412">
    <property type="entry name" value="ABC_2_transport"/>
</dbReference>
<dbReference type="InterPro" id="IPR051784">
    <property type="entry name" value="Nod_factor_ABC_transporter"/>
</dbReference>
<dbReference type="GO" id="GO:0043190">
    <property type="term" value="C:ATP-binding cassette (ABC) transporter complex"/>
    <property type="evidence" value="ECO:0007669"/>
    <property type="project" value="InterPro"/>
</dbReference>
<protein>
    <recommendedName>
        <fullName evidence="6">Transport permease protein</fullName>
    </recommendedName>
</protein>
<evidence type="ECO:0000256" key="4">
    <source>
        <dbReference type="ARBA" id="ARBA00023136"/>
    </source>
</evidence>
<comment type="caution">
    <text evidence="9">The sequence shown here is derived from an EMBL/GenBank/DDBJ whole genome shotgun (WGS) entry which is preliminary data.</text>
</comment>
<feature type="transmembrane region" description="Helical" evidence="6">
    <location>
        <begin position="160"/>
        <end position="184"/>
    </location>
</feature>
<keyword evidence="6" id="KW-1003">Cell membrane</keyword>
<evidence type="ECO:0000259" key="8">
    <source>
        <dbReference type="PROSITE" id="PS51012"/>
    </source>
</evidence>
<reference evidence="9 10" key="1">
    <citation type="submission" date="2020-08" db="EMBL/GenBank/DDBJ databases">
        <title>Sequencing the genomes of 1000 actinobacteria strains.</title>
        <authorList>
            <person name="Klenk H.-P."/>
        </authorList>
    </citation>
    <scope>NUCLEOTIDE SEQUENCE [LARGE SCALE GENOMIC DNA]</scope>
    <source>
        <strain evidence="9 10">DSM 44551</strain>
    </source>
</reference>
<dbReference type="Pfam" id="PF01061">
    <property type="entry name" value="ABC2_membrane"/>
    <property type="match status" value="1"/>
</dbReference>
<evidence type="ECO:0000256" key="5">
    <source>
        <dbReference type="ARBA" id="ARBA00023251"/>
    </source>
</evidence>
<dbReference type="PANTHER" id="PTHR43229:SF2">
    <property type="entry name" value="NODULATION PROTEIN J"/>
    <property type="match status" value="1"/>
</dbReference>
<sequence length="284" mass="30003">MNDRSANTLPLERTAAPPPLRPGRPLSDGLVLTRRNLVHAVREPAESIIGLVMPMVIALLFGYVFGEAMAPDGDAEAFRAFVMPGIFVMVMINSVAATASGVADDTRTAVMGRFRSMPMASSALLTGRAAADMLKALAELAILLGCGLLIGWRWEEGPVSGALALALLLLFRFAMVWVGIYLGLLTRDPQLAGVIVYPLAFPLSVLSTTFIDPALMPGPLGAVAEWSPISAAVDASRELFGNPGLSGGDSWVAENPVPAAVLWSAAILLLAVPASVRRFRSLRD</sequence>
<dbReference type="GO" id="GO:0140359">
    <property type="term" value="F:ABC-type transporter activity"/>
    <property type="evidence" value="ECO:0007669"/>
    <property type="project" value="InterPro"/>
</dbReference>
<keyword evidence="2 6" id="KW-0812">Transmembrane</keyword>
<accession>A0A7W8QJK6</accession>
<dbReference type="PANTHER" id="PTHR43229">
    <property type="entry name" value="NODULATION PROTEIN J"/>
    <property type="match status" value="1"/>
</dbReference>
<feature type="transmembrane region" description="Helical" evidence="6">
    <location>
        <begin position="136"/>
        <end position="154"/>
    </location>
</feature>
<keyword evidence="10" id="KW-1185">Reference proteome</keyword>
<feature type="transmembrane region" description="Helical" evidence="6">
    <location>
        <begin position="78"/>
        <end position="103"/>
    </location>
</feature>
<feature type="transmembrane region" description="Helical" evidence="6">
    <location>
        <begin position="191"/>
        <end position="211"/>
    </location>
</feature>
<keyword evidence="5" id="KW-0046">Antibiotic resistance</keyword>
<organism evidence="9 10">
    <name type="scientific">Nocardiopsis composta</name>
    <dbReference type="NCBI Taxonomy" id="157465"/>
    <lineage>
        <taxon>Bacteria</taxon>
        <taxon>Bacillati</taxon>
        <taxon>Actinomycetota</taxon>
        <taxon>Actinomycetes</taxon>
        <taxon>Streptosporangiales</taxon>
        <taxon>Nocardiopsidaceae</taxon>
        <taxon>Nocardiopsis</taxon>
    </lineage>
</organism>
<dbReference type="AlphaFoldDB" id="A0A7W8QJK6"/>
<feature type="region of interest" description="Disordered" evidence="7">
    <location>
        <begin position="1"/>
        <end position="26"/>
    </location>
</feature>
<evidence type="ECO:0000256" key="1">
    <source>
        <dbReference type="ARBA" id="ARBA00004141"/>
    </source>
</evidence>
<feature type="domain" description="ABC transmembrane type-2" evidence="8">
    <location>
        <begin position="45"/>
        <end position="282"/>
    </location>
</feature>
<dbReference type="InterPro" id="IPR047817">
    <property type="entry name" value="ABC2_TM_bact-type"/>
</dbReference>
<evidence type="ECO:0000256" key="7">
    <source>
        <dbReference type="SAM" id="MobiDB-lite"/>
    </source>
</evidence>
<dbReference type="InterPro" id="IPR013525">
    <property type="entry name" value="ABC2_TM"/>
</dbReference>
<keyword evidence="6" id="KW-0813">Transport</keyword>
<evidence type="ECO:0000256" key="3">
    <source>
        <dbReference type="ARBA" id="ARBA00022989"/>
    </source>
</evidence>
<proteinExistence type="inferred from homology"/>
<feature type="transmembrane region" description="Helical" evidence="6">
    <location>
        <begin position="257"/>
        <end position="276"/>
    </location>
</feature>
<keyword evidence="4 6" id="KW-0472">Membrane</keyword>
<name>A0A7W8QJK6_9ACTN</name>
<dbReference type="RefSeq" id="WP_184391328.1">
    <property type="nucleotide sequence ID" value="NZ_BAAAJD010000104.1"/>
</dbReference>
<dbReference type="Proteomes" id="UP000572635">
    <property type="component" value="Unassembled WGS sequence"/>
</dbReference>
<evidence type="ECO:0000256" key="6">
    <source>
        <dbReference type="RuleBase" id="RU361157"/>
    </source>
</evidence>
<gene>
    <name evidence="9" type="ORF">HDA36_001731</name>
</gene>
<keyword evidence="3 6" id="KW-1133">Transmembrane helix</keyword>
<dbReference type="EMBL" id="JACHDB010000001">
    <property type="protein sequence ID" value="MBB5431647.1"/>
    <property type="molecule type" value="Genomic_DNA"/>
</dbReference>
<comment type="subcellular location">
    <subcellularLocation>
        <location evidence="6">Cell membrane</location>
        <topology evidence="6">Multi-pass membrane protein</topology>
    </subcellularLocation>
    <subcellularLocation>
        <location evidence="1">Membrane</location>
        <topology evidence="1">Multi-pass membrane protein</topology>
    </subcellularLocation>
</comment>
<comment type="similarity">
    <text evidence="6">Belongs to the ABC-2 integral membrane protein family.</text>
</comment>
<evidence type="ECO:0000313" key="9">
    <source>
        <dbReference type="EMBL" id="MBB5431647.1"/>
    </source>
</evidence>
<dbReference type="GO" id="GO:0046677">
    <property type="term" value="P:response to antibiotic"/>
    <property type="evidence" value="ECO:0007669"/>
    <property type="project" value="UniProtKB-KW"/>
</dbReference>
<evidence type="ECO:0000313" key="10">
    <source>
        <dbReference type="Proteomes" id="UP000572635"/>
    </source>
</evidence>